<proteinExistence type="predicted"/>
<feature type="transmembrane region" description="Helical" evidence="1">
    <location>
        <begin position="55"/>
        <end position="77"/>
    </location>
</feature>
<evidence type="ECO:0000313" key="2">
    <source>
        <dbReference type="EMBL" id="ATF04265.1"/>
    </source>
</evidence>
<dbReference type="Proteomes" id="UP000217545">
    <property type="component" value="Chromosome"/>
</dbReference>
<dbReference type="RefSeq" id="WP_024095698.1">
    <property type="nucleotide sequence ID" value="NZ_CP010588.1"/>
</dbReference>
<sequence>MHTIVLQSAIVPVLLVALLTLSAAGLFTFGILVVREASFLKDMAPILFKYFDREWKRAVLCGATTSALGMVLAGTAFGISGAISAPLLAAFSAVGTVWAGLYLDEKSWTLPMIIVAVSMVALSAYLAYLSKV</sequence>
<dbReference type="AlphaFoldDB" id="A0AAD0EBF3"/>
<name>A0AAD0EBF3_9RHOB</name>
<feature type="transmembrane region" description="Helical" evidence="1">
    <location>
        <begin position="12"/>
        <end position="34"/>
    </location>
</feature>
<keyword evidence="1" id="KW-0472">Membrane</keyword>
<keyword evidence="1" id="KW-0812">Transmembrane</keyword>
<accession>A0AAD0EBF3</accession>
<dbReference type="EMBL" id="CP010784">
    <property type="protein sequence ID" value="ATF04265.1"/>
    <property type="molecule type" value="Genomic_DNA"/>
</dbReference>
<keyword evidence="1" id="KW-1133">Transmembrane helix</keyword>
<dbReference type="GeneID" id="31844619"/>
<organism evidence="2 3">
    <name type="scientific">Phaeobacter gallaeciensis</name>
    <dbReference type="NCBI Taxonomy" id="60890"/>
    <lineage>
        <taxon>Bacteria</taxon>
        <taxon>Pseudomonadati</taxon>
        <taxon>Pseudomonadota</taxon>
        <taxon>Alphaproteobacteria</taxon>
        <taxon>Rhodobacterales</taxon>
        <taxon>Roseobacteraceae</taxon>
        <taxon>Phaeobacter</taxon>
    </lineage>
</organism>
<feature type="transmembrane region" description="Helical" evidence="1">
    <location>
        <begin position="110"/>
        <end position="128"/>
    </location>
</feature>
<evidence type="ECO:0000256" key="1">
    <source>
        <dbReference type="SAM" id="Phobius"/>
    </source>
</evidence>
<gene>
    <name evidence="2" type="ORF">PhaeoP63_00148</name>
</gene>
<evidence type="ECO:0000313" key="3">
    <source>
        <dbReference type="Proteomes" id="UP000217545"/>
    </source>
</evidence>
<protein>
    <submittedName>
        <fullName evidence="2">Uncharacterized protein</fullName>
    </submittedName>
</protein>
<reference evidence="2 3" key="1">
    <citation type="journal article" date="2017" name="Front. Microbiol.">
        <title>Phaeobacter piscinae sp. nov., a species of the Roseobacter group and potential aquaculture probiont.</title>
        <authorList>
            <person name="Sonnenschein E.C."/>
            <person name="Phippen C.B.W."/>
            <person name="Nielsen K.F."/>
            <person name="Mateiu R.V."/>
            <person name="Melchiorsen J."/>
            <person name="Gram L."/>
            <person name="Overmann J."/>
            <person name="Freese H.M."/>
        </authorList>
    </citation>
    <scope>NUCLEOTIDE SEQUENCE [LARGE SCALE GENOMIC DNA]</scope>
    <source>
        <strain evidence="2 3">P63</strain>
    </source>
</reference>